<comment type="similarity">
    <text evidence="1">Belongs to the MlaA family.</text>
</comment>
<evidence type="ECO:0000256" key="4">
    <source>
        <dbReference type="SAM" id="SignalP"/>
    </source>
</evidence>
<protein>
    <submittedName>
        <fullName evidence="5">VacJ family lipoprotein</fullName>
    </submittedName>
</protein>
<evidence type="ECO:0000256" key="3">
    <source>
        <dbReference type="SAM" id="MobiDB-lite"/>
    </source>
</evidence>
<dbReference type="PANTHER" id="PTHR30035">
    <property type="entry name" value="LIPOPROTEIN VACJ-RELATED"/>
    <property type="match status" value="1"/>
</dbReference>
<evidence type="ECO:0000256" key="1">
    <source>
        <dbReference type="ARBA" id="ARBA00010634"/>
    </source>
</evidence>
<keyword evidence="6" id="KW-1185">Reference proteome</keyword>
<dbReference type="PRINTS" id="PR01805">
    <property type="entry name" value="VACJLIPOPROT"/>
</dbReference>
<feature type="chain" id="PRO_5046976778" evidence="4">
    <location>
        <begin position="25"/>
        <end position="304"/>
    </location>
</feature>
<reference evidence="5 6" key="1">
    <citation type="submission" date="2021-05" db="EMBL/GenBank/DDBJ databases">
        <title>Roseococcus sp. XZZS9, whole genome shotgun sequencing project.</title>
        <authorList>
            <person name="Zhao G."/>
            <person name="Shen L."/>
        </authorList>
    </citation>
    <scope>NUCLEOTIDE SEQUENCE [LARGE SCALE GENOMIC DNA]</scope>
    <source>
        <strain evidence="5 6">XZZS9</strain>
    </source>
</reference>
<evidence type="ECO:0000313" key="5">
    <source>
        <dbReference type="EMBL" id="MBS7809406.1"/>
    </source>
</evidence>
<dbReference type="RefSeq" id="WP_213668112.1">
    <property type="nucleotide sequence ID" value="NZ_JAHCDA010000001.1"/>
</dbReference>
<name>A0ABS5Q720_9PROT</name>
<dbReference type="InterPro" id="IPR007428">
    <property type="entry name" value="MlaA"/>
</dbReference>
<proteinExistence type="inferred from homology"/>
<dbReference type="Pfam" id="PF04333">
    <property type="entry name" value="MlaA"/>
    <property type="match status" value="1"/>
</dbReference>
<comment type="caution">
    <text evidence="5">The sequence shown here is derived from an EMBL/GenBank/DDBJ whole genome shotgun (WGS) entry which is preliminary data.</text>
</comment>
<keyword evidence="2 4" id="KW-0732">Signal</keyword>
<organism evidence="5 6">
    <name type="scientific">Roseococcus pinisoli</name>
    <dbReference type="NCBI Taxonomy" id="2835040"/>
    <lineage>
        <taxon>Bacteria</taxon>
        <taxon>Pseudomonadati</taxon>
        <taxon>Pseudomonadota</taxon>
        <taxon>Alphaproteobacteria</taxon>
        <taxon>Acetobacterales</taxon>
        <taxon>Roseomonadaceae</taxon>
        <taxon>Roseococcus</taxon>
    </lineage>
</organism>
<evidence type="ECO:0000313" key="6">
    <source>
        <dbReference type="Proteomes" id="UP000766336"/>
    </source>
</evidence>
<feature type="signal peptide" evidence="4">
    <location>
        <begin position="1"/>
        <end position="24"/>
    </location>
</feature>
<feature type="compositionally biased region" description="Low complexity" evidence="3">
    <location>
        <begin position="259"/>
        <end position="276"/>
    </location>
</feature>
<dbReference type="PROSITE" id="PS51257">
    <property type="entry name" value="PROKAR_LIPOPROTEIN"/>
    <property type="match status" value="1"/>
</dbReference>
<keyword evidence="5" id="KW-0449">Lipoprotein</keyword>
<sequence>MKRTRSTLLLAPVLALGLALGACASSDGRPATDPRDPWEATNRQIFDFNLRLDDAAIRPAAVAYRDGVPDGMRTAIRNFLSNLNEPVVFANNILQLRLLDAGHTLMRFYINTVGGGLGFFDIATPNGLVRRTGDFGQTLHSWGVPDGPFLMLPIMGPTVVRDAIGDGIDAAANPIGLLTGSIFSSATAHIIGVGRGALSGIDLRAENIDTLDALRADSLDFYARLRSITRQRRDAELGRSGSETDAIVPLDDPGDEAGGRAATPAAMPGTPAAAPAELPGIHITPPPGEPDPAWARNMPPGARF</sequence>
<dbReference type="EMBL" id="JAHCDA010000001">
    <property type="protein sequence ID" value="MBS7809406.1"/>
    <property type="molecule type" value="Genomic_DNA"/>
</dbReference>
<evidence type="ECO:0000256" key="2">
    <source>
        <dbReference type="ARBA" id="ARBA00022729"/>
    </source>
</evidence>
<dbReference type="PANTHER" id="PTHR30035:SF3">
    <property type="entry name" value="INTERMEMBRANE PHOSPHOLIPID TRANSPORT SYSTEM LIPOPROTEIN MLAA"/>
    <property type="match status" value="1"/>
</dbReference>
<accession>A0ABS5Q720</accession>
<dbReference type="Proteomes" id="UP000766336">
    <property type="component" value="Unassembled WGS sequence"/>
</dbReference>
<gene>
    <name evidence="5" type="ORF">KHU32_00565</name>
</gene>
<feature type="region of interest" description="Disordered" evidence="3">
    <location>
        <begin position="233"/>
        <end position="304"/>
    </location>
</feature>